<dbReference type="Proteomes" id="UP000429552">
    <property type="component" value="Unassembled WGS sequence"/>
</dbReference>
<dbReference type="AlphaFoldDB" id="A0A640TM86"/>
<accession>A0A640TM86</accession>
<evidence type="ECO:0000313" key="2">
    <source>
        <dbReference type="Proteomes" id="UP000429552"/>
    </source>
</evidence>
<protein>
    <submittedName>
        <fullName evidence="1">Uncharacterized protein</fullName>
    </submittedName>
</protein>
<reference evidence="1 2" key="1">
    <citation type="submission" date="2019-12" db="EMBL/GenBank/DDBJ databases">
        <title>Whole genome shotgun sequence of Streptomyces libani subsp. libani NBRC 13452.</title>
        <authorList>
            <person name="Ichikawa N."/>
            <person name="Kimura A."/>
            <person name="Kitahashi Y."/>
            <person name="Komaki H."/>
            <person name="Tamura T."/>
        </authorList>
    </citation>
    <scope>NUCLEOTIDE SEQUENCE [LARGE SCALE GENOMIC DNA]</scope>
    <source>
        <strain evidence="1 2">NBRC 13452</strain>
    </source>
</reference>
<dbReference type="EMBL" id="BLIP01000001">
    <property type="protein sequence ID" value="GFE24629.1"/>
    <property type="molecule type" value="Genomic_DNA"/>
</dbReference>
<name>A0A640TM86_STRNI</name>
<organism evidence="1 2">
    <name type="scientific">Streptomyces nigrescens</name>
    <dbReference type="NCBI Taxonomy" id="1920"/>
    <lineage>
        <taxon>Bacteria</taxon>
        <taxon>Bacillati</taxon>
        <taxon>Actinomycetota</taxon>
        <taxon>Actinomycetes</taxon>
        <taxon>Kitasatosporales</taxon>
        <taxon>Streptomycetaceae</taxon>
        <taxon>Streptomyces</taxon>
    </lineage>
</organism>
<proteinExistence type="predicted"/>
<comment type="caution">
    <text evidence="1">The sequence shown here is derived from an EMBL/GenBank/DDBJ whole genome shotgun (WGS) entry which is preliminary data.</text>
</comment>
<gene>
    <name evidence="1" type="ORF">Sliba_50820</name>
</gene>
<sequence length="63" mass="6792">MGAGGDGRGAQSGRVQGKGFWSPLMPLCYWAQRPGDDLTLVMAIQPRLLGIDLPVPFSLYMPT</sequence>
<evidence type="ECO:0000313" key="1">
    <source>
        <dbReference type="EMBL" id="GFE24629.1"/>
    </source>
</evidence>